<dbReference type="EMBL" id="GBRH01247560">
    <property type="protein sequence ID" value="JAD50335.1"/>
    <property type="molecule type" value="Transcribed_RNA"/>
</dbReference>
<name>A0A0A9AN20_ARUDO</name>
<evidence type="ECO:0000313" key="2">
    <source>
        <dbReference type="EMBL" id="JAD50335.1"/>
    </source>
</evidence>
<feature type="region of interest" description="Disordered" evidence="1">
    <location>
        <begin position="1"/>
        <end position="20"/>
    </location>
</feature>
<proteinExistence type="predicted"/>
<feature type="region of interest" description="Disordered" evidence="1">
    <location>
        <begin position="29"/>
        <end position="102"/>
    </location>
</feature>
<evidence type="ECO:0000256" key="1">
    <source>
        <dbReference type="SAM" id="MobiDB-lite"/>
    </source>
</evidence>
<feature type="region of interest" description="Disordered" evidence="1">
    <location>
        <begin position="143"/>
        <end position="211"/>
    </location>
</feature>
<dbReference type="AlphaFoldDB" id="A0A0A9AN20"/>
<sequence>MKSLEHLVSGPSAQSNILDLPNEKKQFIPFASPPPVVTTSSMEKTESIPSSTPSPVKPTEQEIFTKKIDEMTPPPVPPTDYMFPKQPEQVHATSPTESRPNVDLDDVLSAAQTAADSAERAAAAARAAANLAQLRIADLKKSTKAYEKHSDGVQKEGHHQTEVLQKPAFDHQDSFTNDTQDYVPSHVPQRSPSLEDDPYFSYPNLFSSSKP</sequence>
<reference evidence="2" key="1">
    <citation type="submission" date="2014-09" db="EMBL/GenBank/DDBJ databases">
        <authorList>
            <person name="Magalhaes I.L.F."/>
            <person name="Oliveira U."/>
            <person name="Santos F.R."/>
            <person name="Vidigal T.H.D.A."/>
            <person name="Brescovit A.D."/>
            <person name="Santos A.J."/>
        </authorList>
    </citation>
    <scope>NUCLEOTIDE SEQUENCE</scope>
    <source>
        <tissue evidence="2">Shoot tissue taken approximately 20 cm above the soil surface</tissue>
    </source>
</reference>
<feature type="compositionally biased region" description="Basic and acidic residues" evidence="1">
    <location>
        <begin position="59"/>
        <end position="70"/>
    </location>
</feature>
<feature type="compositionally biased region" description="Polar residues" evidence="1">
    <location>
        <begin position="37"/>
        <end position="54"/>
    </location>
</feature>
<reference evidence="2" key="2">
    <citation type="journal article" date="2015" name="Data Brief">
        <title>Shoot transcriptome of the giant reed, Arundo donax.</title>
        <authorList>
            <person name="Barrero R.A."/>
            <person name="Guerrero F.D."/>
            <person name="Moolhuijzen P."/>
            <person name="Goolsby J.A."/>
            <person name="Tidwell J."/>
            <person name="Bellgard S.E."/>
            <person name="Bellgard M.I."/>
        </authorList>
    </citation>
    <scope>NUCLEOTIDE SEQUENCE</scope>
    <source>
        <tissue evidence="2">Shoot tissue taken approximately 20 cm above the soil surface</tissue>
    </source>
</reference>
<feature type="compositionally biased region" description="Polar residues" evidence="1">
    <location>
        <begin position="174"/>
        <end position="192"/>
    </location>
</feature>
<accession>A0A0A9AN20</accession>
<protein>
    <submittedName>
        <fullName evidence="2">Uncharacterized protein</fullName>
    </submittedName>
</protein>
<organism evidence="2">
    <name type="scientific">Arundo donax</name>
    <name type="common">Giant reed</name>
    <name type="synonym">Donax arundinaceus</name>
    <dbReference type="NCBI Taxonomy" id="35708"/>
    <lineage>
        <taxon>Eukaryota</taxon>
        <taxon>Viridiplantae</taxon>
        <taxon>Streptophyta</taxon>
        <taxon>Embryophyta</taxon>
        <taxon>Tracheophyta</taxon>
        <taxon>Spermatophyta</taxon>
        <taxon>Magnoliopsida</taxon>
        <taxon>Liliopsida</taxon>
        <taxon>Poales</taxon>
        <taxon>Poaceae</taxon>
        <taxon>PACMAD clade</taxon>
        <taxon>Arundinoideae</taxon>
        <taxon>Arundineae</taxon>
        <taxon>Arundo</taxon>
    </lineage>
</organism>
<feature type="compositionally biased region" description="Basic and acidic residues" evidence="1">
    <location>
        <begin position="143"/>
        <end position="161"/>
    </location>
</feature>